<accession>A0A2I4D7E9</accession>
<reference evidence="4" key="1">
    <citation type="submission" date="2025-08" db="UniProtKB">
        <authorList>
            <consortium name="RefSeq"/>
        </authorList>
    </citation>
    <scope>IDENTIFICATION</scope>
</reference>
<keyword evidence="2" id="KW-0812">Transmembrane</keyword>
<dbReference type="OrthoDB" id="8907867at2759"/>
<feature type="region of interest" description="Disordered" evidence="1">
    <location>
        <begin position="56"/>
        <end position="210"/>
    </location>
</feature>
<keyword evidence="3" id="KW-1185">Reference proteome</keyword>
<feature type="compositionally biased region" description="Polar residues" evidence="1">
    <location>
        <begin position="56"/>
        <end position="69"/>
    </location>
</feature>
<feature type="compositionally biased region" description="Polar residues" evidence="1">
    <location>
        <begin position="136"/>
        <end position="150"/>
    </location>
</feature>
<feature type="compositionally biased region" description="Basic and acidic residues" evidence="1">
    <location>
        <begin position="79"/>
        <end position="89"/>
    </location>
</feature>
<dbReference type="InParanoid" id="A0A2I4D7E9"/>
<keyword evidence="2" id="KW-0472">Membrane</keyword>
<dbReference type="RefSeq" id="XP_013888154.1">
    <property type="nucleotide sequence ID" value="XM_014032700.1"/>
</dbReference>
<dbReference type="CTD" id="27040"/>
<sequence length="210" mass="23381">MDVSWLTVVLSTVVFISTVLLTVVCLDCRNKSPLASISQTTASEEHIQTSGFIVIHSSQPHPDQNSMHSPSILLPPHPNSEDRRSDRRLRPYTPTETESNPSYENPVPGTDVDNDPEDNGYIIVIPEPDPVPDNPSRASTPSSDMSTDHQYVNIGETELKPETDSESESNYLNVEDMHHQRSTPDLSSRSEDDDDDDEGNYVNQLPMIHS</sequence>
<dbReference type="AlphaFoldDB" id="A0A2I4D7E9"/>
<proteinExistence type="predicted"/>
<dbReference type="Proteomes" id="UP000192220">
    <property type="component" value="Unplaced"/>
</dbReference>
<gene>
    <name evidence="4" type="primary">lat</name>
</gene>
<organism evidence="3 4">
    <name type="scientific">Austrofundulus limnaeus</name>
    <name type="common">Annual killifish</name>
    <dbReference type="NCBI Taxonomy" id="52670"/>
    <lineage>
        <taxon>Eukaryota</taxon>
        <taxon>Metazoa</taxon>
        <taxon>Chordata</taxon>
        <taxon>Craniata</taxon>
        <taxon>Vertebrata</taxon>
        <taxon>Euteleostomi</taxon>
        <taxon>Actinopterygii</taxon>
        <taxon>Neopterygii</taxon>
        <taxon>Teleostei</taxon>
        <taxon>Neoteleostei</taxon>
        <taxon>Acanthomorphata</taxon>
        <taxon>Ovalentaria</taxon>
        <taxon>Atherinomorphae</taxon>
        <taxon>Cyprinodontiformes</taxon>
        <taxon>Rivulidae</taxon>
        <taxon>Austrofundulus</taxon>
    </lineage>
</organism>
<feature type="compositionally biased region" description="Polar residues" evidence="1">
    <location>
        <begin position="94"/>
        <end position="103"/>
    </location>
</feature>
<evidence type="ECO:0000313" key="4">
    <source>
        <dbReference type="RefSeq" id="XP_013888154.1"/>
    </source>
</evidence>
<evidence type="ECO:0000313" key="3">
    <source>
        <dbReference type="Proteomes" id="UP000192220"/>
    </source>
</evidence>
<dbReference type="KEGG" id="alim:106535642"/>
<name>A0A2I4D7E9_AUSLI</name>
<evidence type="ECO:0000256" key="1">
    <source>
        <dbReference type="SAM" id="MobiDB-lite"/>
    </source>
</evidence>
<feature type="transmembrane region" description="Helical" evidence="2">
    <location>
        <begin position="6"/>
        <end position="26"/>
    </location>
</feature>
<keyword evidence="2" id="KW-1133">Transmembrane helix</keyword>
<protein>
    <submittedName>
        <fullName evidence="4">Linker for activation of T-cells family member 1</fullName>
    </submittedName>
</protein>
<evidence type="ECO:0000256" key="2">
    <source>
        <dbReference type="SAM" id="Phobius"/>
    </source>
</evidence>